<comment type="caution">
    <text evidence="1">The sequence shown here is derived from an EMBL/GenBank/DDBJ whole genome shotgun (WGS) entry which is preliminary data.</text>
</comment>
<gene>
    <name evidence="1" type="ORF">SDC9_157072</name>
</gene>
<name>A0A645F7B6_9ZZZZ</name>
<protein>
    <submittedName>
        <fullName evidence="1">Uncharacterized protein</fullName>
    </submittedName>
</protein>
<dbReference type="AlphaFoldDB" id="A0A645F7B6"/>
<reference evidence="1" key="1">
    <citation type="submission" date="2019-08" db="EMBL/GenBank/DDBJ databases">
        <authorList>
            <person name="Kucharzyk K."/>
            <person name="Murdoch R.W."/>
            <person name="Higgins S."/>
            <person name="Loffler F."/>
        </authorList>
    </citation>
    <scope>NUCLEOTIDE SEQUENCE</scope>
</reference>
<dbReference type="EMBL" id="VSSQ01055905">
    <property type="protein sequence ID" value="MPN09780.1"/>
    <property type="molecule type" value="Genomic_DNA"/>
</dbReference>
<sequence>MGEITILDQVIPIGQGAFFELDVIHPETAGGFPNPDAKVNGGGSSVRGQSERELLTFPDFLSAREVGTVEETGDSVTFGVLDP</sequence>
<organism evidence="1">
    <name type="scientific">bioreactor metagenome</name>
    <dbReference type="NCBI Taxonomy" id="1076179"/>
    <lineage>
        <taxon>unclassified sequences</taxon>
        <taxon>metagenomes</taxon>
        <taxon>ecological metagenomes</taxon>
    </lineage>
</organism>
<proteinExistence type="predicted"/>
<accession>A0A645F7B6</accession>
<evidence type="ECO:0000313" key="1">
    <source>
        <dbReference type="EMBL" id="MPN09780.1"/>
    </source>
</evidence>